<protein>
    <submittedName>
        <fullName evidence="3">Uncharacterized protein</fullName>
    </submittedName>
</protein>
<organism evidence="3 4">
    <name type="scientific">Helianthus annuus</name>
    <name type="common">Common sunflower</name>
    <dbReference type="NCBI Taxonomy" id="4232"/>
    <lineage>
        <taxon>Eukaryota</taxon>
        <taxon>Viridiplantae</taxon>
        <taxon>Streptophyta</taxon>
        <taxon>Embryophyta</taxon>
        <taxon>Tracheophyta</taxon>
        <taxon>Spermatophyta</taxon>
        <taxon>Magnoliopsida</taxon>
        <taxon>eudicotyledons</taxon>
        <taxon>Gunneridae</taxon>
        <taxon>Pentapetalae</taxon>
        <taxon>asterids</taxon>
        <taxon>campanulids</taxon>
        <taxon>Asterales</taxon>
        <taxon>Asteraceae</taxon>
        <taxon>Asteroideae</taxon>
        <taxon>Heliantheae alliance</taxon>
        <taxon>Heliantheae</taxon>
        <taxon>Helianthus</taxon>
    </lineage>
</organism>
<feature type="compositionally biased region" description="Basic and acidic residues" evidence="1">
    <location>
        <begin position="71"/>
        <end position="80"/>
    </location>
</feature>
<reference evidence="2" key="3">
    <citation type="submission" date="2020-06" db="EMBL/GenBank/DDBJ databases">
        <title>Helianthus annuus Genome sequencing and assembly Release 2.</title>
        <authorList>
            <person name="Gouzy J."/>
            <person name="Langlade N."/>
            <person name="Munos S."/>
        </authorList>
    </citation>
    <scope>NUCLEOTIDE SEQUENCE</scope>
    <source>
        <tissue evidence="2">Leaves</tissue>
    </source>
</reference>
<evidence type="ECO:0000313" key="4">
    <source>
        <dbReference type="Proteomes" id="UP000215914"/>
    </source>
</evidence>
<keyword evidence="4" id="KW-1185">Reference proteome</keyword>
<evidence type="ECO:0000313" key="2">
    <source>
        <dbReference type="EMBL" id="KAF5814814.1"/>
    </source>
</evidence>
<dbReference type="OrthoDB" id="1536899at2759"/>
<feature type="region of interest" description="Disordered" evidence="1">
    <location>
        <begin position="66"/>
        <end position="131"/>
    </location>
</feature>
<dbReference type="InParanoid" id="A0A251T0F3"/>
<gene>
    <name evidence="3" type="ORF">HannXRQ_Chr12g0364071</name>
    <name evidence="2" type="ORF">HanXRQr2_Chr03g0115371</name>
</gene>
<accession>A0A251T0F3</accession>
<proteinExistence type="predicted"/>
<reference evidence="3" key="2">
    <citation type="submission" date="2017-02" db="EMBL/GenBank/DDBJ databases">
        <title>Sunflower complete genome.</title>
        <authorList>
            <person name="Langlade N."/>
            <person name="Munos S."/>
        </authorList>
    </citation>
    <scope>NUCLEOTIDE SEQUENCE [LARGE SCALE GENOMIC DNA]</scope>
    <source>
        <tissue evidence="3">Leaves</tissue>
    </source>
</reference>
<evidence type="ECO:0000256" key="1">
    <source>
        <dbReference type="SAM" id="MobiDB-lite"/>
    </source>
</evidence>
<dbReference type="Gramene" id="mRNA:HanXRQr2_Chr03g0115371">
    <property type="protein sequence ID" value="mRNA:HanXRQr2_Chr03g0115371"/>
    <property type="gene ID" value="HanXRQr2_Chr03g0115371"/>
</dbReference>
<evidence type="ECO:0000313" key="3">
    <source>
        <dbReference type="EMBL" id="OTG04597.1"/>
    </source>
</evidence>
<dbReference type="Proteomes" id="UP000215914">
    <property type="component" value="Chromosome 12"/>
</dbReference>
<feature type="compositionally biased region" description="Gly residues" evidence="1">
    <location>
        <begin position="84"/>
        <end position="98"/>
    </location>
</feature>
<sequence>MYSTKIGAMIVCTIRQHTLLQATIPARSGNGLLGGCFSFVSTPPPSEGGSEGVGDKAKQTMDNVLGAAKDSSQKVKDRVTRTGTGTGTGTDTGTGTGTGMNNPSKDPDMNHGVETTDSSCEDVRGRPGGYN</sequence>
<reference evidence="2 4" key="1">
    <citation type="journal article" date="2017" name="Nature">
        <title>The sunflower genome provides insights into oil metabolism, flowering and Asterid evolution.</title>
        <authorList>
            <person name="Badouin H."/>
            <person name="Gouzy J."/>
            <person name="Grassa C.J."/>
            <person name="Murat F."/>
            <person name="Staton S.E."/>
            <person name="Cottret L."/>
            <person name="Lelandais-Briere C."/>
            <person name="Owens G.L."/>
            <person name="Carrere S."/>
            <person name="Mayjonade B."/>
            <person name="Legrand L."/>
            <person name="Gill N."/>
            <person name="Kane N.C."/>
            <person name="Bowers J.E."/>
            <person name="Hubner S."/>
            <person name="Bellec A."/>
            <person name="Berard A."/>
            <person name="Berges H."/>
            <person name="Blanchet N."/>
            <person name="Boniface M.C."/>
            <person name="Brunel D."/>
            <person name="Catrice O."/>
            <person name="Chaidir N."/>
            <person name="Claudel C."/>
            <person name="Donnadieu C."/>
            <person name="Faraut T."/>
            <person name="Fievet G."/>
            <person name="Helmstetter N."/>
            <person name="King M."/>
            <person name="Knapp S.J."/>
            <person name="Lai Z."/>
            <person name="Le Paslier M.C."/>
            <person name="Lippi Y."/>
            <person name="Lorenzon L."/>
            <person name="Mandel J.R."/>
            <person name="Marage G."/>
            <person name="Marchand G."/>
            <person name="Marquand E."/>
            <person name="Bret-Mestries E."/>
            <person name="Morien E."/>
            <person name="Nambeesan S."/>
            <person name="Nguyen T."/>
            <person name="Pegot-Espagnet P."/>
            <person name="Pouilly N."/>
            <person name="Raftis F."/>
            <person name="Sallet E."/>
            <person name="Schiex T."/>
            <person name="Thomas J."/>
            <person name="Vandecasteele C."/>
            <person name="Vares D."/>
            <person name="Vear F."/>
            <person name="Vautrin S."/>
            <person name="Crespi M."/>
            <person name="Mangin B."/>
            <person name="Burke J.M."/>
            <person name="Salse J."/>
            <person name="Munos S."/>
            <person name="Vincourt P."/>
            <person name="Rieseberg L.H."/>
            <person name="Langlade N.B."/>
        </authorList>
    </citation>
    <scope>NUCLEOTIDE SEQUENCE [LARGE SCALE GENOMIC DNA]</scope>
    <source>
        <strain evidence="4">cv. SF193</strain>
        <tissue evidence="2">Leaves</tissue>
    </source>
</reference>
<dbReference type="AlphaFoldDB" id="A0A251T0F3"/>
<dbReference type="EMBL" id="MNCJ02000318">
    <property type="protein sequence ID" value="KAF5814814.1"/>
    <property type="molecule type" value="Genomic_DNA"/>
</dbReference>
<name>A0A251T0F3_HELAN</name>
<dbReference type="EMBL" id="CM007901">
    <property type="protein sequence ID" value="OTG04597.1"/>
    <property type="molecule type" value="Genomic_DNA"/>
</dbReference>